<comment type="pathway">
    <text evidence="2">Cofactor metabolism; pyridoxal 5'-phosphate salvage; pyridoxine 5'-phosphate from pyridoxine: step 1/1.</text>
</comment>
<keyword evidence="8" id="KW-0547">Nucleotide-binding</keyword>
<comment type="similarity">
    <text evidence="4">Belongs to the pyridoxine kinase family.</text>
</comment>
<evidence type="ECO:0000259" key="15">
    <source>
        <dbReference type="Pfam" id="PF08543"/>
    </source>
</evidence>
<evidence type="ECO:0000256" key="14">
    <source>
        <dbReference type="ARBA" id="ARBA00048524"/>
    </source>
</evidence>
<dbReference type="InterPro" id="IPR029056">
    <property type="entry name" value="Ribokinase-like"/>
</dbReference>
<evidence type="ECO:0000256" key="12">
    <source>
        <dbReference type="ARBA" id="ARBA00047310"/>
    </source>
</evidence>
<keyword evidence="16" id="KW-1185">Reference proteome</keyword>
<dbReference type="GO" id="GO:0009443">
    <property type="term" value="P:pyridoxal 5'-phosphate salvage"/>
    <property type="evidence" value="ECO:0007669"/>
    <property type="project" value="InterPro"/>
</dbReference>
<dbReference type="AlphaFoldDB" id="A0AAF5D8T6"/>
<comment type="catalytic activity">
    <reaction evidence="12">
        <text>pyridoxamine + ATP = pyridoxamine 5'-phosphate + ADP + H(+)</text>
        <dbReference type="Rhea" id="RHEA:25104"/>
        <dbReference type="ChEBI" id="CHEBI:15378"/>
        <dbReference type="ChEBI" id="CHEBI:30616"/>
        <dbReference type="ChEBI" id="CHEBI:57761"/>
        <dbReference type="ChEBI" id="CHEBI:58451"/>
        <dbReference type="ChEBI" id="CHEBI:456216"/>
        <dbReference type="EC" id="2.7.1.35"/>
    </reaction>
    <physiologicalReaction direction="left-to-right" evidence="12">
        <dbReference type="Rhea" id="RHEA:25105"/>
    </physiologicalReaction>
</comment>
<dbReference type="NCBIfam" id="TIGR00687">
    <property type="entry name" value="pyridox_kin"/>
    <property type="match status" value="1"/>
</dbReference>
<protein>
    <recommendedName>
        <fullName evidence="6">Pyridoxal kinase</fullName>
        <ecNumber evidence="5">2.7.1.35</ecNumber>
    </recommendedName>
    <alternativeName>
        <fullName evidence="11">Pyridoxine kinase</fullName>
    </alternativeName>
</protein>
<dbReference type="GO" id="GO:0005524">
    <property type="term" value="F:ATP binding"/>
    <property type="evidence" value="ECO:0007669"/>
    <property type="project" value="UniProtKB-KW"/>
</dbReference>
<sequence>MSYTEMEVVDCLKAIKHSKRVLSIQSHVVSGYAGNKCSVFPLQLNGFEVDVINSVQFSNHTGYQHVKGQRLTNNDLKELFEGLKLNNLINYSHIVTGYVGKTDFLKEIKEIILECKRVNPSLIYVCDPVMGDCGEYYTPKELMPVYRDEIISLADVITPNAFELGELTGITIDSENNCLKAIDVIHKKYGIKCVVVSSGVNHPTNQSIFYAYASKLNKNGQYEQYRFKINKIDIYCVGTGDVFVSLLINWMDILGDDIQQAVCNTISSLQHILHKTNEYCQDKSLPQNREIKLIQSRYEILCPSIKIETEKL</sequence>
<evidence type="ECO:0000256" key="5">
    <source>
        <dbReference type="ARBA" id="ARBA00012104"/>
    </source>
</evidence>
<accession>A0AAF5D8T6</accession>
<dbReference type="PANTHER" id="PTHR10534:SF2">
    <property type="entry name" value="PYRIDOXAL KINASE"/>
    <property type="match status" value="1"/>
</dbReference>
<comment type="catalytic activity">
    <reaction evidence="13">
        <text>pyridoxal + ATP = pyridoxal 5'-phosphate + ADP + H(+)</text>
        <dbReference type="Rhea" id="RHEA:10224"/>
        <dbReference type="ChEBI" id="CHEBI:15378"/>
        <dbReference type="ChEBI" id="CHEBI:17310"/>
        <dbReference type="ChEBI" id="CHEBI:30616"/>
        <dbReference type="ChEBI" id="CHEBI:456216"/>
        <dbReference type="ChEBI" id="CHEBI:597326"/>
        <dbReference type="EC" id="2.7.1.35"/>
    </reaction>
    <physiologicalReaction direction="left-to-right" evidence="13">
        <dbReference type="Rhea" id="RHEA:10225"/>
    </physiologicalReaction>
</comment>
<dbReference type="Proteomes" id="UP000035681">
    <property type="component" value="Unplaced"/>
</dbReference>
<dbReference type="InterPro" id="IPR013749">
    <property type="entry name" value="PM/HMP-P_kinase-1"/>
</dbReference>
<dbReference type="PANTHER" id="PTHR10534">
    <property type="entry name" value="PYRIDOXAL KINASE"/>
    <property type="match status" value="1"/>
</dbReference>
<feature type="domain" description="Pyridoxamine kinase/Phosphomethylpyrimidine kinase" evidence="15">
    <location>
        <begin position="47"/>
        <end position="274"/>
    </location>
</feature>
<evidence type="ECO:0000256" key="8">
    <source>
        <dbReference type="ARBA" id="ARBA00022741"/>
    </source>
</evidence>
<evidence type="ECO:0000313" key="17">
    <source>
        <dbReference type="WBParaSite" id="TCONS_00008609.p1"/>
    </source>
</evidence>
<evidence type="ECO:0000256" key="2">
    <source>
        <dbReference type="ARBA" id="ARBA00004835"/>
    </source>
</evidence>
<evidence type="ECO:0000256" key="10">
    <source>
        <dbReference type="ARBA" id="ARBA00022840"/>
    </source>
</evidence>
<evidence type="ECO:0000256" key="3">
    <source>
        <dbReference type="ARBA" id="ARBA00005210"/>
    </source>
</evidence>
<comment type="pathway">
    <text evidence="1">Cofactor metabolism; pyridoxal 5'-phosphate salvage; pyridoxamine 5'-phosphate from pyridoxamine: step 1/1.</text>
</comment>
<dbReference type="GO" id="GO:0008478">
    <property type="term" value="F:pyridoxal kinase activity"/>
    <property type="evidence" value="ECO:0007669"/>
    <property type="project" value="UniProtKB-EC"/>
</dbReference>
<dbReference type="Pfam" id="PF08543">
    <property type="entry name" value="Phos_pyr_kin"/>
    <property type="match status" value="1"/>
</dbReference>
<keyword evidence="7" id="KW-0808">Transferase</keyword>
<evidence type="ECO:0000256" key="4">
    <source>
        <dbReference type="ARBA" id="ARBA00008805"/>
    </source>
</evidence>
<evidence type="ECO:0000256" key="7">
    <source>
        <dbReference type="ARBA" id="ARBA00022679"/>
    </source>
</evidence>
<dbReference type="SUPFAM" id="SSF53613">
    <property type="entry name" value="Ribokinase-like"/>
    <property type="match status" value="1"/>
</dbReference>
<dbReference type="CDD" id="cd01173">
    <property type="entry name" value="pyridoxal_pyridoxamine_kinase"/>
    <property type="match status" value="1"/>
</dbReference>
<dbReference type="GO" id="GO:0005829">
    <property type="term" value="C:cytosol"/>
    <property type="evidence" value="ECO:0007669"/>
    <property type="project" value="TreeGrafter"/>
</dbReference>
<evidence type="ECO:0000256" key="11">
    <source>
        <dbReference type="ARBA" id="ARBA00032808"/>
    </source>
</evidence>
<evidence type="ECO:0000256" key="9">
    <source>
        <dbReference type="ARBA" id="ARBA00022777"/>
    </source>
</evidence>
<evidence type="ECO:0000256" key="13">
    <source>
        <dbReference type="ARBA" id="ARBA00047377"/>
    </source>
</evidence>
<evidence type="ECO:0000313" key="16">
    <source>
        <dbReference type="Proteomes" id="UP000035681"/>
    </source>
</evidence>
<name>A0AAF5D8T6_STRER</name>
<dbReference type="EC" id="2.7.1.35" evidence="5"/>
<comment type="pathway">
    <text evidence="3">Cofactor metabolism; pyridoxal 5'-phosphate salvage; pyridoxal 5'-phosphate from pyridoxal: step 1/1.</text>
</comment>
<proteinExistence type="inferred from homology"/>
<evidence type="ECO:0000256" key="6">
    <source>
        <dbReference type="ARBA" id="ARBA00018134"/>
    </source>
</evidence>
<organism evidence="16 17">
    <name type="scientific">Strongyloides stercoralis</name>
    <name type="common">Threadworm</name>
    <dbReference type="NCBI Taxonomy" id="6248"/>
    <lineage>
        <taxon>Eukaryota</taxon>
        <taxon>Metazoa</taxon>
        <taxon>Ecdysozoa</taxon>
        <taxon>Nematoda</taxon>
        <taxon>Chromadorea</taxon>
        <taxon>Rhabditida</taxon>
        <taxon>Tylenchina</taxon>
        <taxon>Panagrolaimomorpha</taxon>
        <taxon>Strongyloidoidea</taxon>
        <taxon>Strongyloididae</taxon>
        <taxon>Strongyloides</taxon>
    </lineage>
</organism>
<dbReference type="Gene3D" id="3.40.1190.20">
    <property type="match status" value="1"/>
</dbReference>
<keyword evidence="10" id="KW-0067">ATP-binding</keyword>
<keyword evidence="9" id="KW-0418">Kinase</keyword>
<reference evidence="17" key="1">
    <citation type="submission" date="2024-02" db="UniProtKB">
        <authorList>
            <consortium name="WormBaseParasite"/>
        </authorList>
    </citation>
    <scope>IDENTIFICATION</scope>
</reference>
<evidence type="ECO:0000256" key="1">
    <source>
        <dbReference type="ARBA" id="ARBA00004750"/>
    </source>
</evidence>
<comment type="catalytic activity">
    <reaction evidence="14">
        <text>pyridoxine + ATP = pyridoxine 5'-phosphate + ADP + H(+)</text>
        <dbReference type="Rhea" id="RHEA:25108"/>
        <dbReference type="ChEBI" id="CHEBI:15378"/>
        <dbReference type="ChEBI" id="CHEBI:16709"/>
        <dbReference type="ChEBI" id="CHEBI:30616"/>
        <dbReference type="ChEBI" id="CHEBI:58589"/>
        <dbReference type="ChEBI" id="CHEBI:456216"/>
        <dbReference type="EC" id="2.7.1.35"/>
    </reaction>
    <physiologicalReaction direction="left-to-right" evidence="14">
        <dbReference type="Rhea" id="RHEA:25109"/>
    </physiologicalReaction>
</comment>
<dbReference type="InterPro" id="IPR004625">
    <property type="entry name" value="PyrdxlKinase"/>
</dbReference>
<dbReference type="WBParaSite" id="TCONS_00008609.p1">
    <property type="protein sequence ID" value="TCONS_00008609.p1"/>
    <property type="gene ID" value="XLOC_006537"/>
</dbReference>